<evidence type="ECO:0008006" key="3">
    <source>
        <dbReference type="Google" id="ProtNLM"/>
    </source>
</evidence>
<protein>
    <recommendedName>
        <fullName evidence="3">Thymidylate synthase</fullName>
    </recommendedName>
</protein>
<dbReference type="GO" id="GO:0050660">
    <property type="term" value="F:flavin adenine dinucleotide binding"/>
    <property type="evidence" value="ECO:0007669"/>
    <property type="project" value="InterPro"/>
</dbReference>
<name>A0A2H0R0X4_9BACT</name>
<sequence>MMSIKDLKHVVRPLSNSGFVMILDTGGVIGPESAAMLQALHSRSVGGIKEHLKALTEKGSGAFMKKYYIGYNHKSIGDCGDAIVFIEGVPMFVPKSVQDWPLYSGQESSTRFIDFAKQIFANPLGTVASEELLEKLRKFYLYGIKELNKSLKLRFPIKEGEKSTIYDKTISARAFDIMRGFLPAGAHTNLSWMMNLRQFADELLTLRHHPLNIVREVSMATEDGLMEMFPNSFSKKRYEAIEKYAGEMGRLHTYHHRTSLSDFEVSKVLLDFDLLSEYKQAIITRPEKAELPRKIRECGLVRFEFPLDFGSFRDIQRHRAVTQQMPLLTTDLGFNQWYLSELRESMDDLYSQACEVCDFICKKLARFDCPPEILQYYIPMGFNTANRLTGDLHALTYLIELRSGWAVHPTLRKKAIQMGEALSTIIAPYFDFALHLDTSKTQFDFRRGSQDIIEK</sequence>
<dbReference type="GO" id="GO:0004799">
    <property type="term" value="F:thymidylate synthase activity"/>
    <property type="evidence" value="ECO:0007669"/>
    <property type="project" value="TreeGrafter"/>
</dbReference>
<dbReference type="InterPro" id="IPR003669">
    <property type="entry name" value="Thymidylate_synthase_ThyX"/>
</dbReference>
<dbReference type="PANTHER" id="PTHR34934:SF1">
    <property type="entry name" value="FLAVIN-DEPENDENT THYMIDYLATE SYNTHASE"/>
    <property type="match status" value="1"/>
</dbReference>
<dbReference type="SUPFAM" id="SSF69796">
    <property type="entry name" value="Thymidylate synthase-complementing protein Thy1"/>
    <property type="match status" value="2"/>
</dbReference>
<dbReference type="Gene3D" id="3.30.1360.170">
    <property type="match status" value="2"/>
</dbReference>
<dbReference type="GO" id="GO:0050797">
    <property type="term" value="F:thymidylate synthase (FAD) activity"/>
    <property type="evidence" value="ECO:0007669"/>
    <property type="project" value="InterPro"/>
</dbReference>
<gene>
    <name evidence="1" type="ORF">COV33_01450</name>
</gene>
<dbReference type="PROSITE" id="PS51331">
    <property type="entry name" value="THYX"/>
    <property type="match status" value="1"/>
</dbReference>
<evidence type="ECO:0000313" key="1">
    <source>
        <dbReference type="EMBL" id="PIR40140.1"/>
    </source>
</evidence>
<comment type="caution">
    <text evidence="1">The sequence shown here is derived from an EMBL/GenBank/DDBJ whole genome shotgun (WGS) entry which is preliminary data.</text>
</comment>
<dbReference type="Proteomes" id="UP000230828">
    <property type="component" value="Unassembled WGS sequence"/>
</dbReference>
<accession>A0A2H0R0X4</accession>
<dbReference type="EMBL" id="PCXM01000026">
    <property type="protein sequence ID" value="PIR40140.1"/>
    <property type="molecule type" value="Genomic_DNA"/>
</dbReference>
<proteinExistence type="predicted"/>
<dbReference type="GO" id="GO:0006231">
    <property type="term" value="P:dTMP biosynthetic process"/>
    <property type="evidence" value="ECO:0007669"/>
    <property type="project" value="InterPro"/>
</dbReference>
<evidence type="ECO:0000313" key="2">
    <source>
        <dbReference type="Proteomes" id="UP000230828"/>
    </source>
</evidence>
<organism evidence="1 2">
    <name type="scientific">Candidatus Zambryskibacteria bacterium CG10_big_fil_rev_8_21_14_0_10_34_34</name>
    <dbReference type="NCBI Taxonomy" id="1975114"/>
    <lineage>
        <taxon>Bacteria</taxon>
        <taxon>Candidatus Zambryskiibacteriota</taxon>
    </lineage>
</organism>
<dbReference type="AlphaFoldDB" id="A0A2H0R0X4"/>
<dbReference type="Pfam" id="PF02511">
    <property type="entry name" value="Thy1"/>
    <property type="match status" value="1"/>
</dbReference>
<dbReference type="GO" id="GO:0070402">
    <property type="term" value="F:NADPH binding"/>
    <property type="evidence" value="ECO:0007669"/>
    <property type="project" value="TreeGrafter"/>
</dbReference>
<dbReference type="InterPro" id="IPR036098">
    <property type="entry name" value="Thymidylate_synthase_ThyX_sf"/>
</dbReference>
<dbReference type="PANTHER" id="PTHR34934">
    <property type="entry name" value="FLAVIN-DEPENDENT THYMIDYLATE SYNTHASE"/>
    <property type="match status" value="1"/>
</dbReference>
<reference evidence="1 2" key="1">
    <citation type="submission" date="2017-09" db="EMBL/GenBank/DDBJ databases">
        <title>Depth-based differentiation of microbial function through sediment-hosted aquifers and enrichment of novel symbionts in the deep terrestrial subsurface.</title>
        <authorList>
            <person name="Probst A.J."/>
            <person name="Ladd B."/>
            <person name="Jarett J.K."/>
            <person name="Geller-Mcgrath D.E."/>
            <person name="Sieber C.M."/>
            <person name="Emerson J.B."/>
            <person name="Anantharaman K."/>
            <person name="Thomas B.C."/>
            <person name="Malmstrom R."/>
            <person name="Stieglmeier M."/>
            <person name="Klingl A."/>
            <person name="Woyke T."/>
            <person name="Ryan C.M."/>
            <person name="Banfield J.F."/>
        </authorList>
    </citation>
    <scope>NUCLEOTIDE SEQUENCE [LARGE SCALE GENOMIC DNA]</scope>
    <source>
        <strain evidence="1">CG10_big_fil_rev_8_21_14_0_10_34_34</strain>
    </source>
</reference>